<reference evidence="3 4" key="1">
    <citation type="journal article" date="2008" name="Nature">
        <title>The Trichoplax genome and the nature of placozoans.</title>
        <authorList>
            <person name="Srivastava M."/>
            <person name="Begovic E."/>
            <person name="Chapman J."/>
            <person name="Putnam N.H."/>
            <person name="Hellsten U."/>
            <person name="Kawashima T."/>
            <person name="Kuo A."/>
            <person name="Mitros T."/>
            <person name="Salamov A."/>
            <person name="Carpenter M.L."/>
            <person name="Signorovitch A.Y."/>
            <person name="Moreno M.A."/>
            <person name="Kamm K."/>
            <person name="Grimwood J."/>
            <person name="Schmutz J."/>
            <person name="Shapiro H."/>
            <person name="Grigoriev I.V."/>
            <person name="Buss L.W."/>
            <person name="Schierwater B."/>
            <person name="Dellaporta S.L."/>
            <person name="Rokhsar D.S."/>
        </authorList>
    </citation>
    <scope>NUCLEOTIDE SEQUENCE [LARGE SCALE GENOMIC DNA]</scope>
    <source>
        <strain evidence="3 4">Grell-BS-1999</strain>
    </source>
</reference>
<dbReference type="RefSeq" id="XP_002115576.1">
    <property type="nucleotide sequence ID" value="XM_002115540.1"/>
</dbReference>
<dbReference type="FunCoup" id="B3S5Q4">
    <property type="interactions" value="409"/>
</dbReference>
<accession>B3S5Q4</accession>
<dbReference type="InterPro" id="IPR052000">
    <property type="entry name" value="ETFRF1"/>
</dbReference>
<dbReference type="KEGG" id="tad:TRIADDRAFT_29914"/>
<comment type="similarity">
    <text evidence="1">Belongs to the complex I LYR family.</text>
</comment>
<dbReference type="AlphaFoldDB" id="B3S5Q4"/>
<dbReference type="EMBL" id="DS985251">
    <property type="protein sequence ID" value="EDV21939.1"/>
    <property type="molecule type" value="Genomic_DNA"/>
</dbReference>
<evidence type="ECO:0000259" key="2">
    <source>
        <dbReference type="Pfam" id="PF05347"/>
    </source>
</evidence>
<dbReference type="InParanoid" id="B3S5Q4"/>
<dbReference type="PhylomeDB" id="B3S5Q4"/>
<dbReference type="HOGENOM" id="CLU_141157_2_0_1"/>
<sequence length="68" mass="8547">MLYLGRDYPAGYDYFRERLRRAFMKNREVKDPETIHKMIDRGKFVIKEIEALYMLKKYRTLKRRYYDS</sequence>
<organism evidence="3 4">
    <name type="scientific">Trichoplax adhaerens</name>
    <name type="common">Trichoplax reptans</name>
    <dbReference type="NCBI Taxonomy" id="10228"/>
    <lineage>
        <taxon>Eukaryota</taxon>
        <taxon>Metazoa</taxon>
        <taxon>Placozoa</taxon>
        <taxon>Uniplacotomia</taxon>
        <taxon>Trichoplacea</taxon>
        <taxon>Trichoplacidae</taxon>
        <taxon>Trichoplax</taxon>
    </lineage>
</organism>
<dbReference type="GO" id="GO:0005739">
    <property type="term" value="C:mitochondrion"/>
    <property type="evidence" value="ECO:0000318"/>
    <property type="project" value="GO_Central"/>
</dbReference>
<name>B3S5Q4_TRIAD</name>
<feature type="domain" description="Complex 1 LYR protein" evidence="2">
    <location>
        <begin position="1"/>
        <end position="46"/>
    </location>
</feature>
<keyword evidence="4" id="KW-1185">Reference proteome</keyword>
<evidence type="ECO:0000256" key="1">
    <source>
        <dbReference type="ARBA" id="ARBA00009508"/>
    </source>
</evidence>
<gene>
    <name evidence="3" type="ORF">TRIADDRAFT_29914</name>
</gene>
<proteinExistence type="inferred from homology"/>
<dbReference type="InterPro" id="IPR008011">
    <property type="entry name" value="Complex1_LYR_dom"/>
</dbReference>
<dbReference type="Pfam" id="PF05347">
    <property type="entry name" value="Complex1_LYR"/>
    <property type="match status" value="1"/>
</dbReference>
<evidence type="ECO:0000313" key="3">
    <source>
        <dbReference type="EMBL" id="EDV21939.1"/>
    </source>
</evidence>
<dbReference type="STRING" id="10228.B3S5Q4"/>
<dbReference type="CDD" id="cd20265">
    <property type="entry name" value="Complex1_LYR_ETFRF1_LYRM5"/>
    <property type="match status" value="1"/>
</dbReference>
<dbReference type="PANTHER" id="PTHR21024:SF0">
    <property type="entry name" value="ELECTRON TRANSFER FLAVOPROTEIN REGULATORY FACTOR 1"/>
    <property type="match status" value="1"/>
</dbReference>
<dbReference type="OrthoDB" id="10258445at2759"/>
<dbReference type="InterPro" id="IPR045296">
    <property type="entry name" value="Complex1_LYR_ETFRF1_LYRM5"/>
</dbReference>
<dbReference type="Proteomes" id="UP000009022">
    <property type="component" value="Unassembled WGS sequence"/>
</dbReference>
<dbReference type="GO" id="GO:0090324">
    <property type="term" value="P:negative regulation of oxidative phosphorylation"/>
    <property type="evidence" value="ECO:0007669"/>
    <property type="project" value="InterPro"/>
</dbReference>
<dbReference type="GO" id="GO:1901856">
    <property type="term" value="P:negative regulation of cellular respiration"/>
    <property type="evidence" value="ECO:0000318"/>
    <property type="project" value="GO_Central"/>
</dbReference>
<dbReference type="PANTHER" id="PTHR21024">
    <property type="entry name" value="GROWTH HORMONE-INDUCIBLE SOLUBLE PROTEIN-RELATED"/>
    <property type="match status" value="1"/>
</dbReference>
<evidence type="ECO:0000313" key="4">
    <source>
        <dbReference type="Proteomes" id="UP000009022"/>
    </source>
</evidence>
<dbReference type="CTD" id="6756685"/>
<dbReference type="eggNOG" id="ENOG502S4S4">
    <property type="taxonomic scope" value="Eukaryota"/>
</dbReference>
<dbReference type="GeneID" id="6756685"/>
<dbReference type="OMA" id="HRAFMSK"/>
<protein>
    <recommendedName>
        <fullName evidence="2">Complex 1 LYR protein domain-containing protein</fullName>
    </recommendedName>
</protein>